<reference evidence="1 2" key="1">
    <citation type="submission" date="2024-01" db="EMBL/GenBank/DDBJ databases">
        <title>Genome assemblies of Stephania.</title>
        <authorList>
            <person name="Yang L."/>
        </authorList>
    </citation>
    <scope>NUCLEOTIDE SEQUENCE [LARGE SCALE GENOMIC DNA]</scope>
    <source>
        <strain evidence="1">JXDWG</strain>
        <tissue evidence="1">Leaf</tissue>
    </source>
</reference>
<gene>
    <name evidence="1" type="ORF">Scep_007005</name>
</gene>
<dbReference type="EMBL" id="JBBNAG010000003">
    <property type="protein sequence ID" value="KAK9148248.1"/>
    <property type="molecule type" value="Genomic_DNA"/>
</dbReference>
<dbReference type="AlphaFoldDB" id="A0AAP0KAR9"/>
<keyword evidence="2" id="KW-1185">Reference proteome</keyword>
<evidence type="ECO:0000313" key="1">
    <source>
        <dbReference type="EMBL" id="KAK9148248.1"/>
    </source>
</evidence>
<protein>
    <submittedName>
        <fullName evidence="1">Uncharacterized protein</fullName>
    </submittedName>
</protein>
<sequence length="78" mass="9316">MAHVRERETTAWFVQVRSNSTEGKARGMESWCLWRESKLKCVESRHNKRIILKKIHKELADTKRMDTEDKASKERKKS</sequence>
<organism evidence="1 2">
    <name type="scientific">Stephania cephalantha</name>
    <dbReference type="NCBI Taxonomy" id="152367"/>
    <lineage>
        <taxon>Eukaryota</taxon>
        <taxon>Viridiplantae</taxon>
        <taxon>Streptophyta</taxon>
        <taxon>Embryophyta</taxon>
        <taxon>Tracheophyta</taxon>
        <taxon>Spermatophyta</taxon>
        <taxon>Magnoliopsida</taxon>
        <taxon>Ranunculales</taxon>
        <taxon>Menispermaceae</taxon>
        <taxon>Menispermoideae</taxon>
        <taxon>Cissampelideae</taxon>
        <taxon>Stephania</taxon>
    </lineage>
</organism>
<evidence type="ECO:0000313" key="2">
    <source>
        <dbReference type="Proteomes" id="UP001419268"/>
    </source>
</evidence>
<proteinExistence type="predicted"/>
<dbReference type="Proteomes" id="UP001419268">
    <property type="component" value="Unassembled WGS sequence"/>
</dbReference>
<name>A0AAP0KAR9_9MAGN</name>
<comment type="caution">
    <text evidence="1">The sequence shown here is derived from an EMBL/GenBank/DDBJ whole genome shotgun (WGS) entry which is preliminary data.</text>
</comment>
<accession>A0AAP0KAR9</accession>